<protein>
    <recommendedName>
        <fullName evidence="5">CDC20/Fizzy WD40 domain-containing protein</fullName>
    </recommendedName>
</protein>
<dbReference type="HOGENOM" id="CLU_014831_6_0_1"/>
<evidence type="ECO:0000256" key="2">
    <source>
        <dbReference type="ARBA" id="ARBA00022574"/>
    </source>
</evidence>
<dbReference type="Proteomes" id="UP000053424">
    <property type="component" value="Unassembled WGS sequence"/>
</dbReference>
<dbReference type="PROSITE" id="PS50082">
    <property type="entry name" value="WD_REPEATS_2"/>
    <property type="match status" value="1"/>
</dbReference>
<dbReference type="PROSITE" id="PS50294">
    <property type="entry name" value="WD_REPEATS_REGION"/>
    <property type="match status" value="1"/>
</dbReference>
<dbReference type="InterPro" id="IPR001680">
    <property type="entry name" value="WD40_rpt"/>
</dbReference>
<dbReference type="GO" id="GO:0031145">
    <property type="term" value="P:anaphase-promoting complex-dependent catabolic process"/>
    <property type="evidence" value="ECO:0007669"/>
    <property type="project" value="TreeGrafter"/>
</dbReference>
<keyword evidence="2 4" id="KW-0853">WD repeat</keyword>
<keyword evidence="3" id="KW-0677">Repeat</keyword>
<dbReference type="InterPro" id="IPR036322">
    <property type="entry name" value="WD40_repeat_dom_sf"/>
</dbReference>
<accession>A0A0C2XW18</accession>
<dbReference type="InterPro" id="IPR056150">
    <property type="entry name" value="WD40_CDC20-Fz"/>
</dbReference>
<evidence type="ECO:0000256" key="3">
    <source>
        <dbReference type="ARBA" id="ARBA00022737"/>
    </source>
</evidence>
<evidence type="ECO:0000313" key="6">
    <source>
        <dbReference type="EMBL" id="KIM41858.1"/>
    </source>
</evidence>
<dbReference type="SMART" id="SM00320">
    <property type="entry name" value="WD40"/>
    <property type="match status" value="5"/>
</dbReference>
<evidence type="ECO:0000313" key="7">
    <source>
        <dbReference type="Proteomes" id="UP000053424"/>
    </source>
</evidence>
<proteinExistence type="inferred from homology"/>
<reference evidence="6 7" key="1">
    <citation type="submission" date="2014-04" db="EMBL/GenBank/DDBJ databases">
        <authorList>
            <consortium name="DOE Joint Genome Institute"/>
            <person name="Kuo A."/>
            <person name="Gay G."/>
            <person name="Dore J."/>
            <person name="Kohler A."/>
            <person name="Nagy L.G."/>
            <person name="Floudas D."/>
            <person name="Copeland A."/>
            <person name="Barry K.W."/>
            <person name="Cichocki N."/>
            <person name="Veneault-Fourrey C."/>
            <person name="LaButti K."/>
            <person name="Lindquist E.A."/>
            <person name="Lipzen A."/>
            <person name="Lundell T."/>
            <person name="Morin E."/>
            <person name="Murat C."/>
            <person name="Sun H."/>
            <person name="Tunlid A."/>
            <person name="Henrissat B."/>
            <person name="Grigoriev I.V."/>
            <person name="Hibbett D.S."/>
            <person name="Martin F."/>
            <person name="Nordberg H.P."/>
            <person name="Cantor M.N."/>
            <person name="Hua S.X."/>
        </authorList>
    </citation>
    <scope>NUCLEOTIDE SEQUENCE [LARGE SCALE GENOMIC DNA]</scope>
    <source>
        <strain evidence="7">h7</strain>
    </source>
</reference>
<comment type="similarity">
    <text evidence="1">Belongs to the WD repeat CDC20/Fizzy family.</text>
</comment>
<keyword evidence="7" id="KW-1185">Reference proteome</keyword>
<dbReference type="STRING" id="686832.A0A0C2XW18"/>
<sequence length="519" mass="57406">MSSPGTNDCVLETPVGGRLRKRGHESITNLRSQKRRRMSMASVDFGREWDLNAGEGSSSYIGSTADRFIPNRPKHFVPLNITPRTKRFSKQFGLIDDRVLNFRDEIDTAHPVDNTMTLLRRSASSLFRTAPILRPTSVIENLNKHKHCLLVLDSPGVPLDPEGSPISWSQNNCIAVACKKDIYYQNLDTKAVSHLCGTDQPGRLHAIQWGEESSSNLLAFGMSSGNAEFWDSGYNGSQKALVHRYSTGSGQSGVGIKSIAWNKDLVALGIEDGRISLFDVRAPSNVVDSDRHKSRVLSLKWSTDKNYLASGDSDGIVHIWDKRAGKSLLDLGDGISRIRHKGSVKAMAWCPWKPDLLATGSTAPEGKIRIWSSMSISAHSPAPIQTIPLNNSIFSLHWSPHCKELLSTHGLSFQPPAIPRRHSSLSGGDASSRRVSQKLTFTNTPLTNSIVVHEWPSGKRLMTLTNAHSSWVTDSCLGPTGESIFTVCPKEEAIKSWKVWSQRPMVTKRESAFDKYTIR</sequence>
<evidence type="ECO:0000259" key="5">
    <source>
        <dbReference type="Pfam" id="PF24807"/>
    </source>
</evidence>
<dbReference type="GO" id="GO:1905786">
    <property type="term" value="P:positive regulation of anaphase-promoting complex-dependent catabolic process"/>
    <property type="evidence" value="ECO:0007669"/>
    <property type="project" value="TreeGrafter"/>
</dbReference>
<dbReference type="EMBL" id="KN831779">
    <property type="protein sequence ID" value="KIM41858.1"/>
    <property type="molecule type" value="Genomic_DNA"/>
</dbReference>
<dbReference type="InterPro" id="IPR015943">
    <property type="entry name" value="WD40/YVTN_repeat-like_dom_sf"/>
</dbReference>
<name>A0A0C2XW18_HEBCY</name>
<feature type="domain" description="CDC20/Fizzy WD40" evidence="5">
    <location>
        <begin position="152"/>
        <end position="497"/>
    </location>
</feature>
<dbReference type="PANTHER" id="PTHR19918:SF5">
    <property type="entry name" value="MEIOSIS-SPECIFIC APC_C ACTIVATOR PROTEIN AMA1"/>
    <property type="match status" value="1"/>
</dbReference>
<evidence type="ECO:0000256" key="4">
    <source>
        <dbReference type="PROSITE-ProRule" id="PRU00221"/>
    </source>
</evidence>
<dbReference type="SUPFAM" id="SSF50978">
    <property type="entry name" value="WD40 repeat-like"/>
    <property type="match status" value="1"/>
</dbReference>
<organism evidence="6 7">
    <name type="scientific">Hebeloma cylindrosporum</name>
    <dbReference type="NCBI Taxonomy" id="76867"/>
    <lineage>
        <taxon>Eukaryota</taxon>
        <taxon>Fungi</taxon>
        <taxon>Dikarya</taxon>
        <taxon>Basidiomycota</taxon>
        <taxon>Agaricomycotina</taxon>
        <taxon>Agaricomycetes</taxon>
        <taxon>Agaricomycetidae</taxon>
        <taxon>Agaricales</taxon>
        <taxon>Agaricineae</taxon>
        <taxon>Hymenogastraceae</taxon>
        <taxon>Hebeloma</taxon>
    </lineage>
</organism>
<dbReference type="Pfam" id="PF24807">
    <property type="entry name" value="WD40_CDC20-Fz"/>
    <property type="match status" value="1"/>
</dbReference>
<dbReference type="InterPro" id="IPR033010">
    <property type="entry name" value="Cdc20/Fizzy"/>
</dbReference>
<dbReference type="PANTHER" id="PTHR19918">
    <property type="entry name" value="CELL DIVISION CYCLE 20 CDC20 FIZZY -RELATED"/>
    <property type="match status" value="1"/>
</dbReference>
<dbReference type="Gene3D" id="2.130.10.10">
    <property type="entry name" value="YVTN repeat-like/Quinoprotein amine dehydrogenase"/>
    <property type="match status" value="1"/>
</dbReference>
<evidence type="ECO:0000256" key="1">
    <source>
        <dbReference type="ARBA" id="ARBA00006445"/>
    </source>
</evidence>
<feature type="repeat" description="WD" evidence="4">
    <location>
        <begin position="289"/>
        <end position="330"/>
    </location>
</feature>
<dbReference type="GO" id="GO:0005680">
    <property type="term" value="C:anaphase-promoting complex"/>
    <property type="evidence" value="ECO:0007669"/>
    <property type="project" value="TreeGrafter"/>
</dbReference>
<gene>
    <name evidence="6" type="ORF">M413DRAFT_445069</name>
</gene>
<dbReference type="GO" id="GO:0010997">
    <property type="term" value="F:anaphase-promoting complex binding"/>
    <property type="evidence" value="ECO:0007669"/>
    <property type="project" value="InterPro"/>
</dbReference>
<dbReference type="OrthoDB" id="10263272at2759"/>
<dbReference type="GO" id="GO:1990757">
    <property type="term" value="F:ubiquitin ligase activator activity"/>
    <property type="evidence" value="ECO:0007669"/>
    <property type="project" value="TreeGrafter"/>
</dbReference>
<dbReference type="AlphaFoldDB" id="A0A0C2XW18"/>
<reference evidence="7" key="2">
    <citation type="submission" date="2015-01" db="EMBL/GenBank/DDBJ databases">
        <title>Evolutionary Origins and Diversification of the Mycorrhizal Mutualists.</title>
        <authorList>
            <consortium name="DOE Joint Genome Institute"/>
            <consortium name="Mycorrhizal Genomics Consortium"/>
            <person name="Kohler A."/>
            <person name="Kuo A."/>
            <person name="Nagy L.G."/>
            <person name="Floudas D."/>
            <person name="Copeland A."/>
            <person name="Barry K.W."/>
            <person name="Cichocki N."/>
            <person name="Veneault-Fourrey C."/>
            <person name="LaButti K."/>
            <person name="Lindquist E.A."/>
            <person name="Lipzen A."/>
            <person name="Lundell T."/>
            <person name="Morin E."/>
            <person name="Murat C."/>
            <person name="Riley R."/>
            <person name="Ohm R."/>
            <person name="Sun H."/>
            <person name="Tunlid A."/>
            <person name="Henrissat B."/>
            <person name="Grigoriev I.V."/>
            <person name="Hibbett D.S."/>
            <person name="Martin F."/>
        </authorList>
    </citation>
    <scope>NUCLEOTIDE SEQUENCE [LARGE SCALE GENOMIC DNA]</scope>
    <source>
        <strain evidence="7">h7</strain>
    </source>
</reference>